<dbReference type="InterPro" id="IPR052701">
    <property type="entry name" value="GAG_Ulvan_Degrading_Sulfatases"/>
</dbReference>
<feature type="region of interest" description="Disordered" evidence="1">
    <location>
        <begin position="429"/>
        <end position="452"/>
    </location>
</feature>
<dbReference type="eggNOG" id="arCOG02785">
    <property type="taxonomic scope" value="Archaea"/>
</dbReference>
<keyword evidence="4" id="KW-1185">Reference proteome</keyword>
<accession>M0CP48</accession>
<dbReference type="EMBL" id="AOIU01000030">
    <property type="protein sequence ID" value="ELZ24418.1"/>
    <property type="molecule type" value="Genomic_DNA"/>
</dbReference>
<evidence type="ECO:0000313" key="3">
    <source>
        <dbReference type="EMBL" id="ELZ24418.1"/>
    </source>
</evidence>
<organism evidence="3 4">
    <name type="scientific">Halosimplex carlsbadense 2-9-1</name>
    <dbReference type="NCBI Taxonomy" id="797114"/>
    <lineage>
        <taxon>Archaea</taxon>
        <taxon>Methanobacteriati</taxon>
        <taxon>Methanobacteriota</taxon>
        <taxon>Stenosarchaea group</taxon>
        <taxon>Halobacteria</taxon>
        <taxon>Halobacteriales</taxon>
        <taxon>Haloarculaceae</taxon>
        <taxon>Halosimplex</taxon>
    </lineage>
</organism>
<gene>
    <name evidence="3" type="ORF">C475_12537</name>
</gene>
<dbReference type="OrthoDB" id="102174at2157"/>
<dbReference type="SUPFAM" id="SSF53649">
    <property type="entry name" value="Alkaline phosphatase-like"/>
    <property type="match status" value="1"/>
</dbReference>
<dbReference type="Pfam" id="PF00884">
    <property type="entry name" value="Sulfatase"/>
    <property type="match status" value="1"/>
</dbReference>
<reference evidence="3 4" key="1">
    <citation type="journal article" date="2014" name="PLoS Genet.">
        <title>Phylogenetically driven sequencing of extremely halophilic archaea reveals strategies for static and dynamic osmo-response.</title>
        <authorList>
            <person name="Becker E.A."/>
            <person name="Seitzer P.M."/>
            <person name="Tritt A."/>
            <person name="Larsen D."/>
            <person name="Krusor M."/>
            <person name="Yao A.I."/>
            <person name="Wu D."/>
            <person name="Madern D."/>
            <person name="Eisen J.A."/>
            <person name="Darling A.E."/>
            <person name="Facciotti M.T."/>
        </authorList>
    </citation>
    <scope>NUCLEOTIDE SEQUENCE [LARGE SCALE GENOMIC DNA]</scope>
    <source>
        <strain evidence="3 4">2-9-1</strain>
    </source>
</reference>
<dbReference type="InterPro" id="IPR000917">
    <property type="entry name" value="Sulfatase_N"/>
</dbReference>
<evidence type="ECO:0000259" key="2">
    <source>
        <dbReference type="Pfam" id="PF00884"/>
    </source>
</evidence>
<comment type="caution">
    <text evidence="3">The sequence shown here is derived from an EMBL/GenBank/DDBJ whole genome shotgun (WGS) entry which is preliminary data.</text>
</comment>
<dbReference type="PANTHER" id="PTHR43751">
    <property type="entry name" value="SULFATASE"/>
    <property type="match status" value="1"/>
</dbReference>
<dbReference type="STRING" id="797114.C475_12537"/>
<proteinExistence type="predicted"/>
<dbReference type="Gene3D" id="3.40.720.10">
    <property type="entry name" value="Alkaline Phosphatase, subunit A"/>
    <property type="match status" value="1"/>
</dbReference>
<evidence type="ECO:0000313" key="4">
    <source>
        <dbReference type="Proteomes" id="UP000011626"/>
    </source>
</evidence>
<dbReference type="Proteomes" id="UP000011626">
    <property type="component" value="Unassembled WGS sequence"/>
</dbReference>
<dbReference type="AlphaFoldDB" id="M0CP48"/>
<feature type="domain" description="Sulfatase N-terminal" evidence="2">
    <location>
        <begin position="4"/>
        <end position="327"/>
    </location>
</feature>
<dbReference type="PATRIC" id="fig|797114.5.peg.2541"/>
<dbReference type="RefSeq" id="WP_006884179.1">
    <property type="nucleotide sequence ID" value="NZ_AOIU01000030.1"/>
</dbReference>
<name>M0CP48_9EURY</name>
<dbReference type="PANTHER" id="PTHR43751:SF3">
    <property type="entry name" value="SULFATASE N-TERMINAL DOMAIN-CONTAINING PROTEIN"/>
    <property type="match status" value="1"/>
</dbReference>
<sequence>MAQPNVLLIVLDAVRADHLTPYGYDRPTTPNLDAFARRATRYDDAVAAAPWTPPSHAAMFTGRYPSNNGVYGLTPNLDPDQPHVAELLADRGYATGGFSNSYHTSPQRGFDRGFDYYHDILSLPRFRGTMYEPSLDFARHLYDYFVRDYDDSSFQLRRLCSWIDRIDRPFFGFINFNSAHSPYDPPTRFKSEFESYFDAWDAVDDSAAETLSDDAYAWMLDEVRAGDPEWDLVKCWYDGEIRYLDSLLGTLFDGLRDRGLFEDTMVVVTSDHGEQFGEDGLVYHQFSLAERLVNVPLLVKWPGQTSAETSDELVSLVDLAPSMVELATGEAPPEMDGRSLRTGAEPEAVFAEYAGPSESIQRRFAERDGPFDDYDTGLQAVRTARHKLVRRTDGTATLYDISDGTDRPIDDDELAADLRSRLEAALGELPRREEGEDLSEHVESHLEEMGYL</sequence>
<protein>
    <submittedName>
        <fullName evidence="3">Sulfatase</fullName>
    </submittedName>
</protein>
<evidence type="ECO:0000256" key="1">
    <source>
        <dbReference type="SAM" id="MobiDB-lite"/>
    </source>
</evidence>
<dbReference type="InterPro" id="IPR017850">
    <property type="entry name" value="Alkaline_phosphatase_core_sf"/>
</dbReference>
<dbReference type="CDD" id="cd16148">
    <property type="entry name" value="sulfatase_like"/>
    <property type="match status" value="1"/>
</dbReference>